<accession>A0ABS0U8Z9</accession>
<keyword evidence="2" id="KW-1003">Cell membrane</keyword>
<evidence type="ECO:0000313" key="9">
    <source>
        <dbReference type="Proteomes" id="UP000696184"/>
    </source>
</evidence>
<keyword evidence="5 6" id="KW-0472">Membrane</keyword>
<evidence type="ECO:0000256" key="2">
    <source>
        <dbReference type="ARBA" id="ARBA00022475"/>
    </source>
</evidence>
<dbReference type="NCBIfam" id="NF007973">
    <property type="entry name" value="PRK10697.1"/>
    <property type="match status" value="1"/>
</dbReference>
<comment type="subcellular location">
    <subcellularLocation>
        <location evidence="1">Cell membrane</location>
        <topology evidence="1">Single-pass membrane protein</topology>
    </subcellularLocation>
</comment>
<evidence type="ECO:0000256" key="4">
    <source>
        <dbReference type="ARBA" id="ARBA00022989"/>
    </source>
</evidence>
<comment type="caution">
    <text evidence="8">The sequence shown here is derived from an EMBL/GenBank/DDBJ whole genome shotgun (WGS) entry which is preliminary data.</text>
</comment>
<feature type="transmembrane region" description="Helical" evidence="6">
    <location>
        <begin position="35"/>
        <end position="59"/>
    </location>
</feature>
<dbReference type="PANTHER" id="PTHR33885">
    <property type="entry name" value="PHAGE SHOCK PROTEIN C"/>
    <property type="match status" value="1"/>
</dbReference>
<dbReference type="PANTHER" id="PTHR33885:SF3">
    <property type="entry name" value="PHAGE SHOCK PROTEIN C"/>
    <property type="match status" value="1"/>
</dbReference>
<gene>
    <name evidence="8" type="primary">pspC</name>
    <name evidence="8" type="ORF">H8A87_17055</name>
</gene>
<protein>
    <submittedName>
        <fullName evidence="8">Envelope stress response membrane protein PspC</fullName>
    </submittedName>
</protein>
<dbReference type="Proteomes" id="UP000696184">
    <property type="component" value="Unassembled WGS sequence"/>
</dbReference>
<dbReference type="InterPro" id="IPR014320">
    <property type="entry name" value="Phageshock_PspC"/>
</dbReference>
<evidence type="ECO:0000256" key="1">
    <source>
        <dbReference type="ARBA" id="ARBA00004162"/>
    </source>
</evidence>
<name>A0ABS0U8Z9_9GAMM</name>
<dbReference type="RefSeq" id="WP_198691121.1">
    <property type="nucleotide sequence ID" value="NZ_CAWPUD010000062.1"/>
</dbReference>
<dbReference type="NCBIfam" id="TIGR02978">
    <property type="entry name" value="phageshock_pspC"/>
    <property type="match status" value="1"/>
</dbReference>
<dbReference type="EMBL" id="JACOII010000061">
    <property type="protein sequence ID" value="MBI6550352.1"/>
    <property type="molecule type" value="Genomic_DNA"/>
</dbReference>
<keyword evidence="3 6" id="KW-0812">Transmembrane</keyword>
<organism evidence="8 9">
    <name type="scientific">Xenorhabdus lircayensis</name>
    <dbReference type="NCBI Taxonomy" id="2763499"/>
    <lineage>
        <taxon>Bacteria</taxon>
        <taxon>Pseudomonadati</taxon>
        <taxon>Pseudomonadota</taxon>
        <taxon>Gammaproteobacteria</taxon>
        <taxon>Enterobacterales</taxon>
        <taxon>Morganellaceae</taxon>
        <taxon>Xenorhabdus</taxon>
    </lineage>
</organism>
<proteinExistence type="predicted"/>
<evidence type="ECO:0000256" key="5">
    <source>
        <dbReference type="ARBA" id="ARBA00023136"/>
    </source>
</evidence>
<dbReference type="Pfam" id="PF04024">
    <property type="entry name" value="PspC"/>
    <property type="match status" value="1"/>
</dbReference>
<evidence type="ECO:0000256" key="3">
    <source>
        <dbReference type="ARBA" id="ARBA00022692"/>
    </source>
</evidence>
<keyword evidence="4 6" id="KW-1133">Transmembrane helix</keyword>
<sequence>MSNTYRRKLYRLPEQGMVKGVCAGLANYFDVPVPLIRTITVLSLFFGLFGITVLAYIILTFVMDPAPEGYLEEGKEREPSAKKMLDEVDYQLRAGEARLRQMERYITSETYSVRSRFRQL</sequence>
<dbReference type="InterPro" id="IPR052027">
    <property type="entry name" value="PspC"/>
</dbReference>
<keyword evidence="9" id="KW-1185">Reference proteome</keyword>
<feature type="domain" description="Phage shock protein PspC N-terminal" evidence="7">
    <location>
        <begin position="7"/>
        <end position="65"/>
    </location>
</feature>
<dbReference type="InterPro" id="IPR007168">
    <property type="entry name" value="Phageshock_PspC_N"/>
</dbReference>
<evidence type="ECO:0000313" key="8">
    <source>
        <dbReference type="EMBL" id="MBI6550352.1"/>
    </source>
</evidence>
<reference evidence="8 9" key="1">
    <citation type="submission" date="2020-08" db="EMBL/GenBank/DDBJ databases">
        <title>Description of Xenorhabdus lircayensis sp. nov., the symbiotic bacterium associated with the entomopathogenic nematode Steirnernema unicornum.</title>
        <authorList>
            <person name="Castaneda-Alvarez C."/>
            <person name="Prodan S."/>
            <person name="Zamorano A."/>
            <person name="San-Blas E."/>
            <person name="Aballay E."/>
        </authorList>
    </citation>
    <scope>NUCLEOTIDE SEQUENCE [LARGE SCALE GENOMIC DNA]</scope>
    <source>
        <strain evidence="8 9">VLS</strain>
    </source>
</reference>
<evidence type="ECO:0000259" key="7">
    <source>
        <dbReference type="Pfam" id="PF04024"/>
    </source>
</evidence>
<evidence type="ECO:0000256" key="6">
    <source>
        <dbReference type="SAM" id="Phobius"/>
    </source>
</evidence>